<dbReference type="GO" id="GO:0009279">
    <property type="term" value="C:cell outer membrane"/>
    <property type="evidence" value="ECO:0007669"/>
    <property type="project" value="UniProtKB-SubCell"/>
</dbReference>
<keyword evidence="3 10" id="KW-1134">Transmembrane beta strand</keyword>
<evidence type="ECO:0000256" key="10">
    <source>
        <dbReference type="PROSITE-ProRule" id="PRU01360"/>
    </source>
</evidence>
<dbReference type="Gene3D" id="2.170.130.10">
    <property type="entry name" value="TonB-dependent receptor, plug domain"/>
    <property type="match status" value="1"/>
</dbReference>
<evidence type="ECO:0000256" key="5">
    <source>
        <dbReference type="ARBA" id="ARBA00022729"/>
    </source>
</evidence>
<evidence type="ECO:0000256" key="12">
    <source>
        <dbReference type="SAM" id="SignalP"/>
    </source>
</evidence>
<dbReference type="Pfam" id="PF07715">
    <property type="entry name" value="Plug"/>
    <property type="match status" value="1"/>
</dbReference>
<dbReference type="Proteomes" id="UP001199296">
    <property type="component" value="Unassembled WGS sequence"/>
</dbReference>
<dbReference type="EMBL" id="JAJFAT010000001">
    <property type="protein sequence ID" value="MCC3143808.1"/>
    <property type="molecule type" value="Genomic_DNA"/>
</dbReference>
<gene>
    <name evidence="15" type="ORF">LJ207_00515</name>
</gene>
<dbReference type="GO" id="GO:0015344">
    <property type="term" value="F:siderophore uptake transmembrane transporter activity"/>
    <property type="evidence" value="ECO:0007669"/>
    <property type="project" value="TreeGrafter"/>
</dbReference>
<evidence type="ECO:0000256" key="11">
    <source>
        <dbReference type="RuleBase" id="RU003357"/>
    </source>
</evidence>
<evidence type="ECO:0000256" key="9">
    <source>
        <dbReference type="ARBA" id="ARBA00023237"/>
    </source>
</evidence>
<dbReference type="PROSITE" id="PS52016">
    <property type="entry name" value="TONB_DEPENDENT_REC_3"/>
    <property type="match status" value="1"/>
</dbReference>
<comment type="similarity">
    <text evidence="10 11">Belongs to the TonB-dependent receptor family.</text>
</comment>
<dbReference type="InterPro" id="IPR000531">
    <property type="entry name" value="Beta-barrel_TonB"/>
</dbReference>
<keyword evidence="16" id="KW-1185">Reference proteome</keyword>
<dbReference type="GO" id="GO:0044718">
    <property type="term" value="P:siderophore transmembrane transport"/>
    <property type="evidence" value="ECO:0007669"/>
    <property type="project" value="TreeGrafter"/>
</dbReference>
<keyword evidence="4 10" id="KW-0812">Transmembrane</keyword>
<dbReference type="PANTHER" id="PTHR30069">
    <property type="entry name" value="TONB-DEPENDENT OUTER MEMBRANE RECEPTOR"/>
    <property type="match status" value="1"/>
</dbReference>
<evidence type="ECO:0000313" key="16">
    <source>
        <dbReference type="Proteomes" id="UP001199296"/>
    </source>
</evidence>
<dbReference type="InterPro" id="IPR012910">
    <property type="entry name" value="Plug_dom"/>
</dbReference>
<feature type="signal peptide" evidence="12">
    <location>
        <begin position="1"/>
        <end position="22"/>
    </location>
</feature>
<dbReference type="InterPro" id="IPR039426">
    <property type="entry name" value="TonB-dep_rcpt-like"/>
</dbReference>
<evidence type="ECO:0000256" key="1">
    <source>
        <dbReference type="ARBA" id="ARBA00004571"/>
    </source>
</evidence>
<keyword evidence="8 15" id="KW-0675">Receptor</keyword>
<dbReference type="PANTHER" id="PTHR30069:SF29">
    <property type="entry name" value="HEMOGLOBIN AND HEMOGLOBIN-HAPTOGLOBIN-BINDING PROTEIN 1-RELATED"/>
    <property type="match status" value="1"/>
</dbReference>
<dbReference type="RefSeq" id="WP_229343039.1">
    <property type="nucleotide sequence ID" value="NZ_JAJFAT010000001.1"/>
</dbReference>
<evidence type="ECO:0000256" key="2">
    <source>
        <dbReference type="ARBA" id="ARBA00022448"/>
    </source>
</evidence>
<feature type="domain" description="TonB-dependent receptor plug" evidence="14">
    <location>
        <begin position="43"/>
        <end position="149"/>
    </location>
</feature>
<keyword evidence="5 12" id="KW-0732">Signal</keyword>
<evidence type="ECO:0000256" key="4">
    <source>
        <dbReference type="ARBA" id="ARBA00022692"/>
    </source>
</evidence>
<evidence type="ECO:0000313" key="15">
    <source>
        <dbReference type="EMBL" id="MCC3143808.1"/>
    </source>
</evidence>
<dbReference type="Pfam" id="PF00593">
    <property type="entry name" value="TonB_dep_Rec_b-barrel"/>
    <property type="match status" value="1"/>
</dbReference>
<evidence type="ECO:0000256" key="6">
    <source>
        <dbReference type="ARBA" id="ARBA00023077"/>
    </source>
</evidence>
<evidence type="ECO:0000256" key="7">
    <source>
        <dbReference type="ARBA" id="ARBA00023136"/>
    </source>
</evidence>
<organism evidence="15 16">
    <name type="scientific">Halanaerobium polyolivorans</name>
    <dbReference type="NCBI Taxonomy" id="2886943"/>
    <lineage>
        <taxon>Bacteria</taxon>
        <taxon>Bacillati</taxon>
        <taxon>Bacillota</taxon>
        <taxon>Clostridia</taxon>
        <taxon>Halanaerobiales</taxon>
        <taxon>Halanaerobiaceae</taxon>
        <taxon>Halanaerobium</taxon>
    </lineage>
</organism>
<keyword evidence="2 10" id="KW-0813">Transport</keyword>
<evidence type="ECO:0000256" key="8">
    <source>
        <dbReference type="ARBA" id="ARBA00023170"/>
    </source>
</evidence>
<sequence>MDKRAVLVLLAALLIFVIPVGAQEDVIDLDEVVVTASRYEEAIMDTPVSIEVISQEDIAQSTSQNVAELLNTYTGVSIRDYGGPTRLNQVSIRGASPNQVLILIDGTPLNDPKNGSFDLSLIPTNNIERIEVIKGPASVIYGANAMGGVVNIITKDIEVEPQTRVSLNYGSYNNFTYELSHSQRFDDLGVYLSYLNRDSDGHIDGDKLDQETLYARFNYQLSDHSDLTFIFEDNTSDKKLGNEEIQDDNYQNLNLKWNTQKDRRDTFVNVYQKNLEIYYEHDIFGISEHTSTQQGFNINNTNYFTSHILNYGFEIKEDDVESTDIIGGQQKNTNKALYIQDDWEVSNQLNLKIGARYDDHEEYGSELSPQIGVNYQLSDNYSLVASAAQAFKAPTFDDLYGDYPWYIGDPDLEAETSDNYEIGLRFAQEKTSGQISLFRRDVENLIQTMSRDPERDIRSNIEGTSEFKGVELEFDRRITNSVNTKLNYTYLDARDEDDNRLSNQPYHNAKLSLNYNDQVNRIALDGRLVAGRRDLPSYFVLDSRFSRPLEIRQRDFDMTFSINNLLDRDYEVTSGLDMPGRNFMLSLGTSF</sequence>
<name>A0AAW4WW26_9FIRM</name>
<evidence type="ECO:0000259" key="14">
    <source>
        <dbReference type="Pfam" id="PF07715"/>
    </source>
</evidence>
<dbReference type="Gene3D" id="2.40.170.20">
    <property type="entry name" value="TonB-dependent receptor, beta-barrel domain"/>
    <property type="match status" value="1"/>
</dbReference>
<accession>A0AAW4WW26</accession>
<feature type="chain" id="PRO_5043666442" evidence="12">
    <location>
        <begin position="23"/>
        <end position="591"/>
    </location>
</feature>
<dbReference type="SUPFAM" id="SSF56935">
    <property type="entry name" value="Porins"/>
    <property type="match status" value="1"/>
</dbReference>
<protein>
    <submittedName>
        <fullName evidence="15">TonB-dependent receptor</fullName>
    </submittedName>
</protein>
<proteinExistence type="inferred from homology"/>
<dbReference type="AlphaFoldDB" id="A0AAW4WW26"/>
<comment type="subcellular location">
    <subcellularLocation>
        <location evidence="1 10">Cell outer membrane</location>
        <topology evidence="1 10">Multi-pass membrane protein</topology>
    </subcellularLocation>
</comment>
<dbReference type="InterPro" id="IPR037066">
    <property type="entry name" value="Plug_dom_sf"/>
</dbReference>
<keyword evidence="6 11" id="KW-0798">TonB box</keyword>
<evidence type="ECO:0000259" key="13">
    <source>
        <dbReference type="Pfam" id="PF00593"/>
    </source>
</evidence>
<keyword evidence="7 10" id="KW-0472">Membrane</keyword>
<evidence type="ECO:0000256" key="3">
    <source>
        <dbReference type="ARBA" id="ARBA00022452"/>
    </source>
</evidence>
<reference evidence="15 16" key="1">
    <citation type="submission" date="2021-10" db="EMBL/GenBank/DDBJ databases">
        <authorList>
            <person name="Grouzdev D.S."/>
            <person name="Pantiukh K.S."/>
            <person name="Krutkina M.S."/>
        </authorList>
    </citation>
    <scope>NUCLEOTIDE SEQUENCE [LARGE SCALE GENOMIC DNA]</scope>
    <source>
        <strain evidence="15 16">Z-7514</strain>
    </source>
</reference>
<feature type="domain" description="TonB-dependent receptor-like beta-barrel" evidence="13">
    <location>
        <begin position="167"/>
        <end position="565"/>
    </location>
</feature>
<dbReference type="InterPro" id="IPR036942">
    <property type="entry name" value="Beta-barrel_TonB_sf"/>
</dbReference>
<comment type="caution">
    <text evidence="15">The sequence shown here is derived from an EMBL/GenBank/DDBJ whole genome shotgun (WGS) entry which is preliminary data.</text>
</comment>
<keyword evidence="9 10" id="KW-0998">Cell outer membrane</keyword>
<dbReference type="CDD" id="cd01347">
    <property type="entry name" value="ligand_gated_channel"/>
    <property type="match status" value="1"/>
</dbReference>